<evidence type="ECO:0000313" key="2">
    <source>
        <dbReference type="Proteomes" id="UP001233999"/>
    </source>
</evidence>
<proteinExistence type="predicted"/>
<feature type="non-terminal residue" evidence="1">
    <location>
        <position position="131"/>
    </location>
</feature>
<accession>A0AAD8EGK7</accession>
<reference evidence="1" key="1">
    <citation type="journal article" date="2023" name="IScience">
        <title>Live-bearing cockroach genome reveals convergent evolutionary mechanisms linked to viviparity in insects and beyond.</title>
        <authorList>
            <person name="Fouks B."/>
            <person name="Harrison M.C."/>
            <person name="Mikhailova A.A."/>
            <person name="Marchal E."/>
            <person name="English S."/>
            <person name="Carruthers M."/>
            <person name="Jennings E.C."/>
            <person name="Chiamaka E.L."/>
            <person name="Frigard R.A."/>
            <person name="Pippel M."/>
            <person name="Attardo G.M."/>
            <person name="Benoit J.B."/>
            <person name="Bornberg-Bauer E."/>
            <person name="Tobe S.S."/>
        </authorList>
    </citation>
    <scope>NUCLEOTIDE SEQUENCE</scope>
    <source>
        <strain evidence="1">Stay&amp;Tobe</strain>
    </source>
</reference>
<organism evidence="1 2">
    <name type="scientific">Diploptera punctata</name>
    <name type="common">Pacific beetle cockroach</name>
    <dbReference type="NCBI Taxonomy" id="6984"/>
    <lineage>
        <taxon>Eukaryota</taxon>
        <taxon>Metazoa</taxon>
        <taxon>Ecdysozoa</taxon>
        <taxon>Arthropoda</taxon>
        <taxon>Hexapoda</taxon>
        <taxon>Insecta</taxon>
        <taxon>Pterygota</taxon>
        <taxon>Neoptera</taxon>
        <taxon>Polyneoptera</taxon>
        <taxon>Dictyoptera</taxon>
        <taxon>Blattodea</taxon>
        <taxon>Blaberoidea</taxon>
        <taxon>Blaberidae</taxon>
        <taxon>Diplopterinae</taxon>
        <taxon>Diploptera</taxon>
    </lineage>
</organism>
<reference evidence="1" key="2">
    <citation type="submission" date="2023-05" db="EMBL/GenBank/DDBJ databases">
        <authorList>
            <person name="Fouks B."/>
        </authorList>
    </citation>
    <scope>NUCLEOTIDE SEQUENCE</scope>
    <source>
        <strain evidence="1">Stay&amp;Tobe</strain>
        <tissue evidence="1">Testes</tissue>
    </source>
</reference>
<dbReference type="AlphaFoldDB" id="A0AAD8EGK7"/>
<evidence type="ECO:0000313" key="1">
    <source>
        <dbReference type="EMBL" id="KAJ9589361.1"/>
    </source>
</evidence>
<dbReference type="EMBL" id="JASPKZ010004946">
    <property type="protein sequence ID" value="KAJ9589361.1"/>
    <property type="molecule type" value="Genomic_DNA"/>
</dbReference>
<comment type="caution">
    <text evidence="1">The sequence shown here is derived from an EMBL/GenBank/DDBJ whole genome shotgun (WGS) entry which is preliminary data.</text>
</comment>
<keyword evidence="2" id="KW-1185">Reference proteome</keyword>
<sequence length="131" mass="15080">GVNELIRIYLTTYRGSVVIAVQYRRKRKSYASLQYGSGMSAQYMSYKTIYYRTPIIILKTALTSVLKVNNTCATSTFQIGYCTDMNRHLTSAYYFIWPVKFGVLFVLETSNIQIELEVLSIHIPPNIQPNF</sequence>
<feature type="non-terminal residue" evidence="1">
    <location>
        <position position="1"/>
    </location>
</feature>
<protein>
    <submittedName>
        <fullName evidence="1">Uncharacterized protein</fullName>
    </submittedName>
</protein>
<name>A0AAD8EGK7_DIPPU</name>
<dbReference type="Proteomes" id="UP001233999">
    <property type="component" value="Unassembled WGS sequence"/>
</dbReference>
<gene>
    <name evidence="1" type="ORF">L9F63_017413</name>
</gene>